<reference evidence="6 7" key="1">
    <citation type="journal article" date="2016" name="Nat. Commun.">
        <title>Extremotolerant tardigrade genome and improved radiotolerance of human cultured cells by tardigrade-unique protein.</title>
        <authorList>
            <person name="Hashimoto T."/>
            <person name="Horikawa D.D."/>
            <person name="Saito Y."/>
            <person name="Kuwahara H."/>
            <person name="Kozuka-Hata H."/>
            <person name="Shin-I T."/>
            <person name="Minakuchi Y."/>
            <person name="Ohishi K."/>
            <person name="Motoyama A."/>
            <person name="Aizu T."/>
            <person name="Enomoto A."/>
            <person name="Kondo K."/>
            <person name="Tanaka S."/>
            <person name="Hara Y."/>
            <person name="Koshikawa S."/>
            <person name="Sagara H."/>
            <person name="Miura T."/>
            <person name="Yokobori S."/>
            <person name="Miyagawa K."/>
            <person name="Suzuki Y."/>
            <person name="Kubo T."/>
            <person name="Oyama M."/>
            <person name="Kohara Y."/>
            <person name="Fujiyama A."/>
            <person name="Arakawa K."/>
            <person name="Katayama T."/>
            <person name="Toyoda A."/>
            <person name="Kunieda T."/>
        </authorList>
    </citation>
    <scope>NUCLEOTIDE SEQUENCE [LARGE SCALE GENOMIC DNA]</scope>
    <source>
        <strain evidence="6 7">YOKOZUNA-1</strain>
    </source>
</reference>
<dbReference type="GO" id="GO:0016020">
    <property type="term" value="C:membrane"/>
    <property type="evidence" value="ECO:0007669"/>
    <property type="project" value="UniProtKB-SubCell"/>
</dbReference>
<organism evidence="6 7">
    <name type="scientific">Ramazzottius varieornatus</name>
    <name type="common">Water bear</name>
    <name type="synonym">Tardigrade</name>
    <dbReference type="NCBI Taxonomy" id="947166"/>
    <lineage>
        <taxon>Eukaryota</taxon>
        <taxon>Metazoa</taxon>
        <taxon>Ecdysozoa</taxon>
        <taxon>Tardigrada</taxon>
        <taxon>Eutardigrada</taxon>
        <taxon>Parachela</taxon>
        <taxon>Hypsibioidea</taxon>
        <taxon>Ramazzottiidae</taxon>
        <taxon>Ramazzottius</taxon>
    </lineage>
</organism>
<dbReference type="GO" id="GO:0007165">
    <property type="term" value="P:signal transduction"/>
    <property type="evidence" value="ECO:0007669"/>
    <property type="project" value="TreeGrafter"/>
</dbReference>
<dbReference type="Gene3D" id="3.40.50.2300">
    <property type="match status" value="1"/>
</dbReference>
<feature type="domain" description="Receptor ligand binding region" evidence="5">
    <location>
        <begin position="5"/>
        <end position="332"/>
    </location>
</feature>
<name>A0A1D1W553_RAMVA</name>
<keyword evidence="2" id="KW-0812">Transmembrane</keyword>
<keyword evidence="3" id="KW-1133">Transmembrane helix</keyword>
<gene>
    <name evidence="6" type="primary">RvY_18091</name>
    <name evidence="6" type="synonym">RvY_18091.1</name>
    <name evidence="6" type="ORF">RvY_18091-1</name>
</gene>
<dbReference type="EMBL" id="BDGG01000017">
    <property type="protein sequence ID" value="GAV08396.1"/>
    <property type="molecule type" value="Genomic_DNA"/>
</dbReference>
<dbReference type="PANTHER" id="PTHR44755:SF8">
    <property type="entry name" value="RECEPTOR LIGAND BINDING REGION DOMAIN-CONTAINING PROTEIN"/>
    <property type="match status" value="1"/>
</dbReference>
<evidence type="ECO:0000256" key="1">
    <source>
        <dbReference type="ARBA" id="ARBA00004370"/>
    </source>
</evidence>
<evidence type="ECO:0000256" key="4">
    <source>
        <dbReference type="ARBA" id="ARBA00023136"/>
    </source>
</evidence>
<dbReference type="OrthoDB" id="1890790at2759"/>
<proteinExistence type="predicted"/>
<protein>
    <recommendedName>
        <fullName evidence="5">Receptor ligand binding region domain-containing protein</fullName>
    </recommendedName>
</protein>
<keyword evidence="7" id="KW-1185">Reference proteome</keyword>
<evidence type="ECO:0000313" key="7">
    <source>
        <dbReference type="Proteomes" id="UP000186922"/>
    </source>
</evidence>
<dbReference type="SUPFAM" id="SSF53822">
    <property type="entry name" value="Periplasmic binding protein-like I"/>
    <property type="match status" value="1"/>
</dbReference>
<dbReference type="Proteomes" id="UP000186922">
    <property type="component" value="Unassembled WGS sequence"/>
</dbReference>
<keyword evidence="4" id="KW-0472">Membrane</keyword>
<evidence type="ECO:0000256" key="3">
    <source>
        <dbReference type="ARBA" id="ARBA00022989"/>
    </source>
</evidence>
<dbReference type="GO" id="GO:0038023">
    <property type="term" value="F:signaling receptor activity"/>
    <property type="evidence" value="ECO:0007669"/>
    <property type="project" value="TreeGrafter"/>
</dbReference>
<dbReference type="InterPro" id="IPR028082">
    <property type="entry name" value="Peripla_BP_I"/>
</dbReference>
<sequence length="346" mass="38843">MWNATGQAAMAFNASMDVMIGPACTDDMRAANELLTYFAMPSVTGGGNLVDSTSGYPYLTRCSFNTLGIWMFLLDFTKRHGWINIVLIYDSDSNDIATETQSLRSLLKERGMMVYDTPINATHFDNFDSVPTVLRDGSRNGRVFIILLSGQLFRYFLTTAYRIGMGDGEFVFISLDLFHEQVLGSLASWQQRDGYDDEAKKAYSHLLVLSLKNTSSSATHQQFVKDVHSSIDARRRYNEAAPPLYPTVNYYMGAFHDVVVMLGRAIRQAIDDGVEMWPRTYKYRSGEVSETSRNLANNITQRLRNVSFQGVSGTVYMDSDGDRVQDMTIYYMLDTGSGSFAVGVLH</sequence>
<dbReference type="AlphaFoldDB" id="A0A1D1W553"/>
<accession>A0A1D1W553</accession>
<dbReference type="CDD" id="cd06352">
    <property type="entry name" value="PBP1_NPR_GC-like"/>
    <property type="match status" value="1"/>
</dbReference>
<evidence type="ECO:0000259" key="5">
    <source>
        <dbReference type="Pfam" id="PF01094"/>
    </source>
</evidence>
<comment type="caution">
    <text evidence="6">The sequence shown here is derived from an EMBL/GenBank/DDBJ whole genome shotgun (WGS) entry which is preliminary data.</text>
</comment>
<evidence type="ECO:0000313" key="6">
    <source>
        <dbReference type="EMBL" id="GAV08396.1"/>
    </source>
</evidence>
<dbReference type="InterPro" id="IPR052612">
    <property type="entry name" value="ANP_Clearance_Receptor"/>
</dbReference>
<dbReference type="InterPro" id="IPR001828">
    <property type="entry name" value="ANF_lig-bd_rcpt"/>
</dbReference>
<comment type="subcellular location">
    <subcellularLocation>
        <location evidence="1">Membrane</location>
    </subcellularLocation>
</comment>
<dbReference type="PANTHER" id="PTHR44755">
    <property type="entry name" value="NATRIURETIC PEPTIDE RECEPTOR 3-RELATED"/>
    <property type="match status" value="1"/>
</dbReference>
<dbReference type="Pfam" id="PF01094">
    <property type="entry name" value="ANF_receptor"/>
    <property type="match status" value="1"/>
</dbReference>
<evidence type="ECO:0000256" key="2">
    <source>
        <dbReference type="ARBA" id="ARBA00022692"/>
    </source>
</evidence>
<dbReference type="STRING" id="947166.A0A1D1W553"/>
<dbReference type="GO" id="GO:0017046">
    <property type="term" value="F:peptide hormone binding"/>
    <property type="evidence" value="ECO:0007669"/>
    <property type="project" value="TreeGrafter"/>
</dbReference>